<accession>A0A9P0H9G2</accession>
<evidence type="ECO:0000313" key="2">
    <source>
        <dbReference type="EMBL" id="CAH1397848.1"/>
    </source>
</evidence>
<evidence type="ECO:0000313" key="3">
    <source>
        <dbReference type="Proteomes" id="UP001152798"/>
    </source>
</evidence>
<protein>
    <submittedName>
        <fullName evidence="2">Uncharacterized protein</fullName>
    </submittedName>
</protein>
<dbReference type="AlphaFoldDB" id="A0A9P0H9G2"/>
<dbReference type="Proteomes" id="UP001152798">
    <property type="component" value="Chromosome 4"/>
</dbReference>
<evidence type="ECO:0000256" key="1">
    <source>
        <dbReference type="SAM" id="MobiDB-lite"/>
    </source>
</evidence>
<dbReference type="EMBL" id="OV725080">
    <property type="protein sequence ID" value="CAH1397848.1"/>
    <property type="molecule type" value="Genomic_DNA"/>
</dbReference>
<feature type="compositionally biased region" description="Basic and acidic residues" evidence="1">
    <location>
        <begin position="112"/>
        <end position="122"/>
    </location>
</feature>
<feature type="region of interest" description="Disordered" evidence="1">
    <location>
        <begin position="112"/>
        <end position="134"/>
    </location>
</feature>
<sequence>MLDLTNGLKMGQLKSDKAARRGQVRAAIWRELELGLMGATCGAEDFNRKPGVYGGEHLERSYKGVQEFCCSIRSFEQSHMVHTTCAYIYNYMHFEAEIIYMYIQMLKRSDKGVDEDNRDSPPRPDYGGPNLWTGRGERKAAGTHSCSFSSSLTCYIAYEVSRNYNSTNTYIPKRRYHNSLRDHLTPTDCGYNRRHVDVRQRLPKNKEPSSFWRRAIIRANGFQLGRKSRVSWRRTSGTRSHGRQHMSCRWA</sequence>
<reference evidence="2" key="1">
    <citation type="submission" date="2022-01" db="EMBL/GenBank/DDBJ databases">
        <authorList>
            <person name="King R."/>
        </authorList>
    </citation>
    <scope>NUCLEOTIDE SEQUENCE</scope>
</reference>
<organism evidence="2 3">
    <name type="scientific">Nezara viridula</name>
    <name type="common">Southern green stink bug</name>
    <name type="synonym">Cimex viridulus</name>
    <dbReference type="NCBI Taxonomy" id="85310"/>
    <lineage>
        <taxon>Eukaryota</taxon>
        <taxon>Metazoa</taxon>
        <taxon>Ecdysozoa</taxon>
        <taxon>Arthropoda</taxon>
        <taxon>Hexapoda</taxon>
        <taxon>Insecta</taxon>
        <taxon>Pterygota</taxon>
        <taxon>Neoptera</taxon>
        <taxon>Paraneoptera</taxon>
        <taxon>Hemiptera</taxon>
        <taxon>Heteroptera</taxon>
        <taxon>Panheteroptera</taxon>
        <taxon>Pentatomomorpha</taxon>
        <taxon>Pentatomoidea</taxon>
        <taxon>Pentatomidae</taxon>
        <taxon>Pentatominae</taxon>
        <taxon>Nezara</taxon>
    </lineage>
</organism>
<gene>
    <name evidence="2" type="ORF">NEZAVI_LOCUS7606</name>
</gene>
<name>A0A9P0H9G2_NEZVI</name>
<proteinExistence type="predicted"/>
<keyword evidence="3" id="KW-1185">Reference proteome</keyword>